<dbReference type="PANTHER" id="PTHR42812">
    <property type="entry name" value="BETA-XYLOSIDASE"/>
    <property type="match status" value="1"/>
</dbReference>
<name>A0ABW5E7T5_9GAMM</name>
<comment type="similarity">
    <text evidence="1 4">Belongs to the glycosyl hydrolase 43 family.</text>
</comment>
<dbReference type="InterPro" id="IPR006710">
    <property type="entry name" value="Glyco_hydro_43"/>
</dbReference>
<dbReference type="Gene3D" id="2.115.10.20">
    <property type="entry name" value="Glycosyl hydrolase domain, family 43"/>
    <property type="match status" value="1"/>
</dbReference>
<reference evidence="9" key="1">
    <citation type="journal article" date="2019" name="Int. J. Syst. Evol. Microbiol.">
        <title>The Global Catalogue of Microorganisms (GCM) 10K type strain sequencing project: providing services to taxonomists for standard genome sequencing and annotation.</title>
        <authorList>
            <consortium name="The Broad Institute Genomics Platform"/>
            <consortium name="The Broad Institute Genome Sequencing Center for Infectious Disease"/>
            <person name="Wu L."/>
            <person name="Ma J."/>
        </authorList>
    </citation>
    <scope>NUCLEOTIDE SEQUENCE [LARGE SCALE GENOMIC DNA]</scope>
    <source>
        <strain evidence="9">KCTC 12848</strain>
    </source>
</reference>
<dbReference type="EMBL" id="JBHUJD010000003">
    <property type="protein sequence ID" value="MFD2309372.1"/>
    <property type="molecule type" value="Genomic_DNA"/>
</dbReference>
<dbReference type="Pfam" id="PF17851">
    <property type="entry name" value="GH43_C2"/>
    <property type="match status" value="1"/>
</dbReference>
<dbReference type="InterPro" id="IPR051795">
    <property type="entry name" value="Glycosyl_Hydrlase_43"/>
</dbReference>
<evidence type="ECO:0000256" key="5">
    <source>
        <dbReference type="SAM" id="MobiDB-lite"/>
    </source>
</evidence>
<dbReference type="Pfam" id="PF04616">
    <property type="entry name" value="Glyco_hydro_43"/>
    <property type="match status" value="1"/>
</dbReference>
<evidence type="ECO:0000313" key="9">
    <source>
        <dbReference type="Proteomes" id="UP001597425"/>
    </source>
</evidence>
<protein>
    <submittedName>
        <fullName evidence="8">Glycoside hydrolase family 43 protein</fullName>
    </submittedName>
</protein>
<evidence type="ECO:0000256" key="2">
    <source>
        <dbReference type="ARBA" id="ARBA00022801"/>
    </source>
</evidence>
<feature type="chain" id="PRO_5045969223" evidence="6">
    <location>
        <begin position="22"/>
        <end position="566"/>
    </location>
</feature>
<feature type="region of interest" description="Disordered" evidence="5">
    <location>
        <begin position="354"/>
        <end position="377"/>
    </location>
</feature>
<dbReference type="InterPro" id="IPR013320">
    <property type="entry name" value="ConA-like_dom_sf"/>
</dbReference>
<keyword evidence="6" id="KW-0732">Signal</keyword>
<keyword evidence="3 4" id="KW-0326">Glycosidase</keyword>
<dbReference type="CDD" id="cd18617">
    <property type="entry name" value="GH43_XynB-like"/>
    <property type="match status" value="1"/>
</dbReference>
<feature type="domain" description="Beta-xylosidase C-terminal Concanavalin A-like" evidence="7">
    <location>
        <begin position="379"/>
        <end position="564"/>
    </location>
</feature>
<dbReference type="Gene3D" id="2.60.120.200">
    <property type="match status" value="1"/>
</dbReference>
<evidence type="ECO:0000256" key="6">
    <source>
        <dbReference type="SAM" id="SignalP"/>
    </source>
</evidence>
<evidence type="ECO:0000256" key="1">
    <source>
        <dbReference type="ARBA" id="ARBA00009865"/>
    </source>
</evidence>
<gene>
    <name evidence="8" type="ORF">ACFSKX_02995</name>
</gene>
<keyword evidence="2 4" id="KW-0378">Hydrolase</keyword>
<organism evidence="8 9">
    <name type="scientific">Microbulbifer halophilus</name>
    <dbReference type="NCBI Taxonomy" id="453963"/>
    <lineage>
        <taxon>Bacteria</taxon>
        <taxon>Pseudomonadati</taxon>
        <taxon>Pseudomonadota</taxon>
        <taxon>Gammaproteobacteria</taxon>
        <taxon>Cellvibrionales</taxon>
        <taxon>Microbulbiferaceae</taxon>
        <taxon>Microbulbifer</taxon>
    </lineage>
</organism>
<accession>A0ABW5E7T5</accession>
<dbReference type="RefSeq" id="WP_265720851.1">
    <property type="nucleotide sequence ID" value="NZ_JAPIVK010000006.1"/>
</dbReference>
<sequence>MYKTIATALAAALLFSNTAGAEPSPGSHATFDWFEYTGRDPVFEKPVDKNSYRNPILAGYYPDPSVVQVGGDYYLVNSSFSYFPGIPIFHSRDLVNWTQVGNVIDRPSQLDFKNLGISRGVFAPAISHNDGTFYLVSTCVDCGGNFVVTAEDPAGPWSDPVWLPEMGGIDPSLFFDNDGRAYIVNNDAPAGEPLYDGHRALWVQEFDAEKLELIGPRKMVVNGGVDIEEKPVWIEGPHLFRRDGQLYLIAAEGGTSVEHSQVVFKGESVFGPFKPWNRNPILTQRHLDPARDNPITSVGHADFVQDGEGNWWATFLGVRPYEGDFYNTGRETFLMPVEWRDGWPVITEGNEKVPYSGKRPALKPQPEPPMPTTGNFTLRDDFDSEKLADYWLSPRQPQGEPRYSLDSNPGSLTLRAHGDGLGDRARPSFIARRQQHLRASASTAMHYRPAQPGDRAGMAAFQNDAHFYFFGLEKNGEGKTQLIVARRAGADQPARGEVIASAPFETEDREAIELRIDARGNRYDFRYRTGEGWTPLLLDADGKVLSTRSAGGFVGAVLGLHIYREN</sequence>
<evidence type="ECO:0000256" key="3">
    <source>
        <dbReference type="ARBA" id="ARBA00023295"/>
    </source>
</evidence>
<evidence type="ECO:0000256" key="4">
    <source>
        <dbReference type="RuleBase" id="RU361187"/>
    </source>
</evidence>
<dbReference type="InterPro" id="IPR041542">
    <property type="entry name" value="GH43_C2"/>
</dbReference>
<dbReference type="InterPro" id="IPR023296">
    <property type="entry name" value="Glyco_hydro_beta-prop_sf"/>
</dbReference>
<proteinExistence type="inferred from homology"/>
<keyword evidence="9" id="KW-1185">Reference proteome</keyword>
<dbReference type="SUPFAM" id="SSF75005">
    <property type="entry name" value="Arabinanase/levansucrase/invertase"/>
    <property type="match status" value="1"/>
</dbReference>
<dbReference type="PANTHER" id="PTHR42812:SF12">
    <property type="entry name" value="BETA-XYLOSIDASE-RELATED"/>
    <property type="match status" value="1"/>
</dbReference>
<dbReference type="SUPFAM" id="SSF49899">
    <property type="entry name" value="Concanavalin A-like lectins/glucanases"/>
    <property type="match status" value="1"/>
</dbReference>
<evidence type="ECO:0000313" key="8">
    <source>
        <dbReference type="EMBL" id="MFD2309372.1"/>
    </source>
</evidence>
<comment type="caution">
    <text evidence="8">The sequence shown here is derived from an EMBL/GenBank/DDBJ whole genome shotgun (WGS) entry which is preliminary data.</text>
</comment>
<feature type="signal peptide" evidence="6">
    <location>
        <begin position="1"/>
        <end position="21"/>
    </location>
</feature>
<dbReference type="GO" id="GO:0016787">
    <property type="term" value="F:hydrolase activity"/>
    <property type="evidence" value="ECO:0007669"/>
    <property type="project" value="UniProtKB-KW"/>
</dbReference>
<dbReference type="Proteomes" id="UP001597425">
    <property type="component" value="Unassembled WGS sequence"/>
</dbReference>
<evidence type="ECO:0000259" key="7">
    <source>
        <dbReference type="Pfam" id="PF17851"/>
    </source>
</evidence>